<dbReference type="GeneID" id="35121238"/>
<dbReference type="Proteomes" id="UP000232806">
    <property type="component" value="Chromosome"/>
</dbReference>
<dbReference type="RefSeq" id="WP_100905671.1">
    <property type="nucleotide sequence ID" value="NZ_CP017766.1"/>
</dbReference>
<evidence type="ECO:0000313" key="1">
    <source>
        <dbReference type="EMBL" id="AUB55695.1"/>
    </source>
</evidence>
<organism evidence="1 2">
    <name type="scientific">Methanobacterium subterraneum</name>
    <dbReference type="NCBI Taxonomy" id="59277"/>
    <lineage>
        <taxon>Archaea</taxon>
        <taxon>Methanobacteriati</taxon>
        <taxon>Methanobacteriota</taxon>
        <taxon>Methanomada group</taxon>
        <taxon>Methanobacteria</taxon>
        <taxon>Methanobacteriales</taxon>
        <taxon>Methanobacteriaceae</taxon>
        <taxon>Methanobacterium</taxon>
    </lineage>
</organism>
<evidence type="ECO:0000313" key="2">
    <source>
        <dbReference type="Proteomes" id="UP000232806"/>
    </source>
</evidence>
<accession>A0A2H4VC61</accession>
<reference evidence="1 2" key="1">
    <citation type="submission" date="2016-10" db="EMBL/GenBank/DDBJ databases">
        <title>Comparative genomics between deep and shallow subseafloor isolates.</title>
        <authorList>
            <person name="Ishii S."/>
            <person name="Miller J.R."/>
            <person name="Sutton G."/>
            <person name="Suzuki S."/>
            <person name="Methe B."/>
            <person name="Inagaki F."/>
            <person name="Imachi H."/>
        </authorList>
    </citation>
    <scope>NUCLEOTIDE SEQUENCE [LARGE SCALE GENOMIC DNA]</scope>
    <source>
        <strain evidence="1 2">MO-MB1</strain>
    </source>
</reference>
<proteinExistence type="predicted"/>
<dbReference type="AlphaFoldDB" id="A0A2H4VC61"/>
<dbReference type="EMBL" id="CP017766">
    <property type="protein sequence ID" value="AUB55695.1"/>
    <property type="molecule type" value="Genomic_DNA"/>
</dbReference>
<name>A0A2H4VC61_9EURY</name>
<sequence>MDTHDFLNKIGIIKSENNLQDSPKRFPDGAQYRFEVPGIQKPGALEGLLEAMDEYEIMVHRVTQTKGIMLLTDQEILDMADLAHDAQMELFLSVGPRAPYDTSASAKTKEGARIGYRLRGYDNLTYAIEDVKRAVDLGVRGIVVYDEGLLWVLSKMREEGELPTNVHFKVSAHCGHGNPASAKLLEMIGANSFNPVRDLQIAMLEALRNSVDISLDIHTENPKSSGGFIRHYEAPEIIRKACPVYLKTGGSVAAYHGYDTTRKEAGERARQVLLVQSMVNRFYPEAVISKKGASEMAIPDNI</sequence>
<gene>
    <name evidence="1" type="ORF">BK007_06540</name>
</gene>
<dbReference type="OrthoDB" id="68691at2157"/>
<protein>
    <submittedName>
        <fullName evidence="1">Peptidase</fullName>
    </submittedName>
</protein>